<evidence type="ECO:0000313" key="4">
    <source>
        <dbReference type="Proteomes" id="UP001264335"/>
    </source>
</evidence>
<protein>
    <submittedName>
        <fullName evidence="1">Uncharacterized protein</fullName>
    </submittedName>
</protein>
<sequence length="143" mass="15869">MSEVVIDPQEYYVWLACENGWNRAVGFKAKIAGIDCSVVMVPFDPIEIVFSDLNSGSRILSLPISILDMIMCDTKEKMLVLMKENAGLAAKKIGYSGIDLVREESRKAKGSFEKKFGPMPDFEKTSVYYDSVTEAIVKKTAAV</sequence>
<proteinExistence type="predicted"/>
<comment type="caution">
    <text evidence="1">The sequence shown here is derived from an EMBL/GenBank/DDBJ whole genome shotgun (WGS) entry which is preliminary data.</text>
</comment>
<evidence type="ECO:0000313" key="1">
    <source>
        <dbReference type="EMBL" id="MDT2405002.1"/>
    </source>
</evidence>
<dbReference type="RefSeq" id="WP_048719514.1">
    <property type="nucleotide sequence ID" value="NZ_JADPDV010000327.1"/>
</dbReference>
<gene>
    <name evidence="1" type="ORF">P7D43_21770</name>
    <name evidence="2" type="ORF">P7D79_19525</name>
</gene>
<name>A0AAW8S2P1_ENTAV</name>
<dbReference type="AlphaFoldDB" id="A0AAW8S2P1"/>
<dbReference type="EMBL" id="JARPWY010000081">
    <property type="protein sequence ID" value="MDT2516421.1"/>
    <property type="molecule type" value="Genomic_DNA"/>
</dbReference>
<evidence type="ECO:0000313" key="2">
    <source>
        <dbReference type="EMBL" id="MDT2516421.1"/>
    </source>
</evidence>
<organism evidence="1 3">
    <name type="scientific">Enterococcus avium</name>
    <name type="common">Streptococcus avium</name>
    <dbReference type="NCBI Taxonomy" id="33945"/>
    <lineage>
        <taxon>Bacteria</taxon>
        <taxon>Bacillati</taxon>
        <taxon>Bacillota</taxon>
        <taxon>Bacilli</taxon>
        <taxon>Lactobacillales</taxon>
        <taxon>Enterococcaceae</taxon>
        <taxon>Enterococcus</taxon>
    </lineage>
</organism>
<reference evidence="1 4" key="1">
    <citation type="submission" date="2023-03" db="EMBL/GenBank/DDBJ databases">
        <authorList>
            <person name="Shen W."/>
            <person name="Cai J."/>
        </authorList>
    </citation>
    <scope>NUCLEOTIDE SEQUENCE</scope>
    <source>
        <strain evidence="1">P33-2</strain>
        <strain evidence="2 4">Y2</strain>
    </source>
</reference>
<evidence type="ECO:0000313" key="3">
    <source>
        <dbReference type="Proteomes" id="UP001260773"/>
    </source>
</evidence>
<dbReference type="Proteomes" id="UP001260773">
    <property type="component" value="Unassembled WGS sequence"/>
</dbReference>
<dbReference type="EMBL" id="JARPWH010000162">
    <property type="protein sequence ID" value="MDT2405002.1"/>
    <property type="molecule type" value="Genomic_DNA"/>
</dbReference>
<accession>A0AAW8S2P1</accession>
<dbReference type="Proteomes" id="UP001264335">
    <property type="component" value="Unassembled WGS sequence"/>
</dbReference>